<proteinExistence type="predicted"/>
<dbReference type="Proteomes" id="UP000239735">
    <property type="component" value="Unassembled WGS sequence"/>
</dbReference>
<sequence>MVLLANIWSRQAPAESTCPLKNNPIQPLTNHIAAKNEIQRVKQEMTFVMYAAFPGRDFAARSVAEFRNMG</sequence>
<protein>
    <submittedName>
        <fullName evidence="1">Uncharacterized protein</fullName>
    </submittedName>
</protein>
<evidence type="ECO:0000313" key="1">
    <source>
        <dbReference type="EMBL" id="SPE27297.1"/>
    </source>
</evidence>
<name>A0A2N9LVQ3_9BACT</name>
<evidence type="ECO:0000313" key="2">
    <source>
        <dbReference type="Proteomes" id="UP000239735"/>
    </source>
</evidence>
<reference evidence="2" key="1">
    <citation type="submission" date="2018-02" db="EMBL/GenBank/DDBJ databases">
        <authorList>
            <person name="Hausmann B."/>
        </authorList>
    </citation>
    <scope>NUCLEOTIDE SEQUENCE [LARGE SCALE GENOMIC DNA]</scope>
    <source>
        <strain evidence="2">Peat soil MAG SbA5</strain>
    </source>
</reference>
<organism evidence="1 2">
    <name type="scientific">Candidatus Sulfuritelmatomonas gaucii</name>
    <dbReference type="NCBI Taxonomy" id="2043161"/>
    <lineage>
        <taxon>Bacteria</taxon>
        <taxon>Pseudomonadati</taxon>
        <taxon>Acidobacteriota</taxon>
        <taxon>Terriglobia</taxon>
        <taxon>Terriglobales</taxon>
        <taxon>Acidobacteriaceae</taxon>
        <taxon>Candidatus Sulfuritelmatomonas</taxon>
    </lineage>
</organism>
<dbReference type="EMBL" id="OKRB01000118">
    <property type="protein sequence ID" value="SPE27297.1"/>
    <property type="molecule type" value="Genomic_DNA"/>
</dbReference>
<accession>A0A2N9LVQ3</accession>
<gene>
    <name evidence="1" type="ORF">SBA5_590021</name>
</gene>
<dbReference type="AlphaFoldDB" id="A0A2N9LVQ3"/>